<proteinExistence type="predicted"/>
<feature type="domain" description="DUF6533" evidence="2">
    <location>
        <begin position="21"/>
        <end position="63"/>
    </location>
</feature>
<accession>A0A165FX33</accession>
<evidence type="ECO:0000313" key="4">
    <source>
        <dbReference type="Proteomes" id="UP000076842"/>
    </source>
</evidence>
<dbReference type="OrthoDB" id="3350812at2759"/>
<keyword evidence="1" id="KW-1133">Transmembrane helix</keyword>
<gene>
    <name evidence="3" type="ORF">CALCODRAFT_286470</name>
</gene>
<evidence type="ECO:0000313" key="3">
    <source>
        <dbReference type="EMBL" id="KZT57316.1"/>
    </source>
</evidence>
<feature type="transmembrane region" description="Helical" evidence="1">
    <location>
        <begin position="167"/>
        <end position="186"/>
    </location>
</feature>
<keyword evidence="1" id="KW-0472">Membrane</keyword>
<evidence type="ECO:0000259" key="2">
    <source>
        <dbReference type="Pfam" id="PF20151"/>
    </source>
</evidence>
<keyword evidence="1" id="KW-0812">Transmembrane</keyword>
<feature type="transmembrane region" description="Helical" evidence="1">
    <location>
        <begin position="119"/>
        <end position="141"/>
    </location>
</feature>
<feature type="transmembrane region" description="Helical" evidence="1">
    <location>
        <begin position="52"/>
        <end position="71"/>
    </location>
</feature>
<organism evidence="3 4">
    <name type="scientific">Calocera cornea HHB12733</name>
    <dbReference type="NCBI Taxonomy" id="1353952"/>
    <lineage>
        <taxon>Eukaryota</taxon>
        <taxon>Fungi</taxon>
        <taxon>Dikarya</taxon>
        <taxon>Basidiomycota</taxon>
        <taxon>Agaricomycotina</taxon>
        <taxon>Dacrymycetes</taxon>
        <taxon>Dacrymycetales</taxon>
        <taxon>Dacrymycetaceae</taxon>
        <taxon>Calocera</taxon>
    </lineage>
</organism>
<dbReference type="STRING" id="1353952.A0A165FX33"/>
<name>A0A165FX33_9BASI</name>
<reference evidence="3 4" key="1">
    <citation type="journal article" date="2016" name="Mol. Biol. Evol.">
        <title>Comparative Genomics of Early-Diverging Mushroom-Forming Fungi Provides Insights into the Origins of Lignocellulose Decay Capabilities.</title>
        <authorList>
            <person name="Nagy L.G."/>
            <person name="Riley R."/>
            <person name="Tritt A."/>
            <person name="Adam C."/>
            <person name="Daum C."/>
            <person name="Floudas D."/>
            <person name="Sun H."/>
            <person name="Yadav J.S."/>
            <person name="Pangilinan J."/>
            <person name="Larsson K.H."/>
            <person name="Matsuura K."/>
            <person name="Barry K."/>
            <person name="Labutti K."/>
            <person name="Kuo R."/>
            <person name="Ohm R.A."/>
            <person name="Bhattacharya S.S."/>
            <person name="Shirouzu T."/>
            <person name="Yoshinaga Y."/>
            <person name="Martin F.M."/>
            <person name="Grigoriev I.V."/>
            <person name="Hibbett D.S."/>
        </authorList>
    </citation>
    <scope>NUCLEOTIDE SEQUENCE [LARGE SCALE GENOMIC DNA]</scope>
    <source>
        <strain evidence="3 4">HHB12733</strain>
    </source>
</reference>
<dbReference type="AlphaFoldDB" id="A0A165FX33"/>
<protein>
    <recommendedName>
        <fullName evidence="2">DUF6533 domain-containing protein</fullName>
    </recommendedName>
</protein>
<dbReference type="EMBL" id="KV423965">
    <property type="protein sequence ID" value="KZT57316.1"/>
    <property type="molecule type" value="Genomic_DNA"/>
</dbReference>
<dbReference type="InterPro" id="IPR045340">
    <property type="entry name" value="DUF6533"/>
</dbReference>
<keyword evidence="4" id="KW-1185">Reference proteome</keyword>
<sequence>MDEATLILTVAAARFASCDTLVGMTLFAYDYLLMLPKEIEYIWYSRWTPGKALFFVVRYMPFVDMPVWIFADAFMGANLSMDCSTATYYTIITFVIACCFADFAYALRTWALWNRNKYLGVFFLLSGIGFNLSCVLLLAVLQSGEPSIRIPGLQGCFAPPSTNDVLWKAYLLTTSFQLVLFLATIVKGIQHLTRHPENLTAVLYRDAFLSFLAQLCKPSHAGSSS</sequence>
<feature type="transmembrane region" description="Helical" evidence="1">
    <location>
        <begin position="86"/>
        <end position="107"/>
    </location>
</feature>
<dbReference type="Pfam" id="PF20151">
    <property type="entry name" value="DUF6533"/>
    <property type="match status" value="1"/>
</dbReference>
<feature type="transmembrane region" description="Helical" evidence="1">
    <location>
        <begin position="6"/>
        <end position="32"/>
    </location>
</feature>
<dbReference type="Proteomes" id="UP000076842">
    <property type="component" value="Unassembled WGS sequence"/>
</dbReference>
<dbReference type="InParanoid" id="A0A165FX33"/>
<evidence type="ECO:0000256" key="1">
    <source>
        <dbReference type="SAM" id="Phobius"/>
    </source>
</evidence>